<name>A0AAQ4EAE6_AMBAM</name>
<dbReference type="GO" id="GO:0009986">
    <property type="term" value="C:cell surface"/>
    <property type="evidence" value="ECO:0007669"/>
    <property type="project" value="TreeGrafter"/>
</dbReference>
<sequence>CNQGVCFVLADMEEHVEYTPGFGRRALFPDAQLELSEGACEPEQLSARLTLATCHVGKGYDRDTYSVDSQRKLSGASSDSVDLLPSPGVGAEWTQCLPTDEGRESDQIY</sequence>
<dbReference type="GO" id="GO:0045211">
    <property type="term" value="C:postsynaptic membrane"/>
    <property type="evidence" value="ECO:0007669"/>
    <property type="project" value="TreeGrafter"/>
</dbReference>
<organism evidence="2 3">
    <name type="scientific">Amblyomma americanum</name>
    <name type="common">Lone star tick</name>
    <dbReference type="NCBI Taxonomy" id="6943"/>
    <lineage>
        <taxon>Eukaryota</taxon>
        <taxon>Metazoa</taxon>
        <taxon>Ecdysozoa</taxon>
        <taxon>Arthropoda</taxon>
        <taxon>Chelicerata</taxon>
        <taxon>Arachnida</taxon>
        <taxon>Acari</taxon>
        <taxon>Parasitiformes</taxon>
        <taxon>Ixodida</taxon>
        <taxon>Ixodoidea</taxon>
        <taxon>Ixodidae</taxon>
        <taxon>Amblyomminae</taxon>
        <taxon>Amblyomma</taxon>
    </lineage>
</organism>
<feature type="compositionally biased region" description="Basic and acidic residues" evidence="1">
    <location>
        <begin position="100"/>
        <end position="109"/>
    </location>
</feature>
<protein>
    <submittedName>
        <fullName evidence="2">Uncharacterized protein</fullName>
    </submittedName>
</protein>
<feature type="non-terminal residue" evidence="2">
    <location>
        <position position="1"/>
    </location>
</feature>
<dbReference type="Proteomes" id="UP001321473">
    <property type="component" value="Unassembled WGS sequence"/>
</dbReference>
<dbReference type="PANTHER" id="PTHR14139">
    <property type="entry name" value="CALSYNTENIN"/>
    <property type="match status" value="1"/>
</dbReference>
<dbReference type="PANTHER" id="PTHR14139:SF2">
    <property type="entry name" value="CALSYNTENIN-1"/>
    <property type="match status" value="1"/>
</dbReference>
<evidence type="ECO:0000313" key="2">
    <source>
        <dbReference type="EMBL" id="KAK8771654.1"/>
    </source>
</evidence>
<dbReference type="AlphaFoldDB" id="A0AAQ4EAE6"/>
<reference evidence="2 3" key="1">
    <citation type="journal article" date="2023" name="Arcadia Sci">
        <title>De novo assembly of a long-read Amblyomma americanum tick genome.</title>
        <authorList>
            <person name="Chou S."/>
            <person name="Poskanzer K.E."/>
            <person name="Rollins M."/>
            <person name="Thuy-Boun P.S."/>
        </authorList>
    </citation>
    <scope>NUCLEOTIDE SEQUENCE [LARGE SCALE GENOMIC DNA]</scope>
    <source>
        <strain evidence="2">F_SG_1</strain>
        <tissue evidence="2">Salivary glands</tissue>
    </source>
</reference>
<comment type="caution">
    <text evidence="2">The sequence shown here is derived from an EMBL/GenBank/DDBJ whole genome shotgun (WGS) entry which is preliminary data.</text>
</comment>
<proteinExistence type="predicted"/>
<dbReference type="GO" id="GO:0051965">
    <property type="term" value="P:positive regulation of synapse assembly"/>
    <property type="evidence" value="ECO:0007669"/>
    <property type="project" value="TreeGrafter"/>
</dbReference>
<evidence type="ECO:0000313" key="3">
    <source>
        <dbReference type="Proteomes" id="UP001321473"/>
    </source>
</evidence>
<keyword evidence="3" id="KW-1185">Reference proteome</keyword>
<evidence type="ECO:0000256" key="1">
    <source>
        <dbReference type="SAM" id="MobiDB-lite"/>
    </source>
</evidence>
<dbReference type="GO" id="GO:0050806">
    <property type="term" value="P:positive regulation of synaptic transmission"/>
    <property type="evidence" value="ECO:0007669"/>
    <property type="project" value="TreeGrafter"/>
</dbReference>
<dbReference type="EMBL" id="JARKHS020019506">
    <property type="protein sequence ID" value="KAK8771654.1"/>
    <property type="molecule type" value="Genomic_DNA"/>
</dbReference>
<gene>
    <name evidence="2" type="ORF">V5799_025100</name>
</gene>
<accession>A0AAQ4EAE6</accession>
<feature type="region of interest" description="Disordered" evidence="1">
    <location>
        <begin position="71"/>
        <end position="109"/>
    </location>
</feature>